<evidence type="ECO:0000313" key="4">
    <source>
        <dbReference type="Proteomes" id="UP000540568"/>
    </source>
</evidence>
<dbReference type="EMBL" id="JACGWV010000004">
    <property type="protein sequence ID" value="MBA8811756.1"/>
    <property type="molecule type" value="Genomic_DNA"/>
</dbReference>
<dbReference type="CDD" id="cd06577">
    <property type="entry name" value="PASTA_pknB"/>
    <property type="match status" value="1"/>
</dbReference>
<evidence type="ECO:0000313" key="3">
    <source>
        <dbReference type="EMBL" id="MBA8811756.1"/>
    </source>
</evidence>
<keyword evidence="4" id="KW-1185">Reference proteome</keyword>
<dbReference type="PROSITE" id="PS51178">
    <property type="entry name" value="PASTA"/>
    <property type="match status" value="1"/>
</dbReference>
<organism evidence="3 4">
    <name type="scientific">Promicromonospora sukumoe</name>
    <dbReference type="NCBI Taxonomy" id="88382"/>
    <lineage>
        <taxon>Bacteria</taxon>
        <taxon>Bacillati</taxon>
        <taxon>Actinomycetota</taxon>
        <taxon>Actinomycetes</taxon>
        <taxon>Micrococcales</taxon>
        <taxon>Promicromonosporaceae</taxon>
        <taxon>Promicromonospora</taxon>
    </lineage>
</organism>
<accession>A0A7W3JFA3</accession>
<proteinExistence type="predicted"/>
<dbReference type="Gene3D" id="3.30.10.20">
    <property type="match status" value="1"/>
</dbReference>
<dbReference type="RefSeq" id="WP_182620919.1">
    <property type="nucleotide sequence ID" value="NZ_BAAATF010000009.1"/>
</dbReference>
<dbReference type="InterPro" id="IPR005543">
    <property type="entry name" value="PASTA_dom"/>
</dbReference>
<feature type="region of interest" description="Disordered" evidence="1">
    <location>
        <begin position="73"/>
        <end position="95"/>
    </location>
</feature>
<dbReference type="Pfam" id="PF03793">
    <property type="entry name" value="PASTA"/>
    <property type="match status" value="1"/>
</dbReference>
<feature type="domain" description="PASTA" evidence="2">
    <location>
        <begin position="314"/>
        <end position="380"/>
    </location>
</feature>
<evidence type="ECO:0000259" key="2">
    <source>
        <dbReference type="PROSITE" id="PS51178"/>
    </source>
</evidence>
<sequence>MTDDEQFAENLRARVTRVAPRIDVDVTRVVPAARRRRAARAGGVTLALGLALAGGAWVAATEYGVVLPGGSTTMPVEPSPSPTGPPLTSSEGDSLTELPSYPSIDPVVPPEGWRDATYFHVVTRGATGPAGEGSGPEAPLGSTLGSESWYGDGVNFELTASGPALMGLGDYINIEGHTRSYSWAEMEALPTDPEALHDALLSNYDDVDAPSSYGMEQLRDLAARLATQAPASPELRAAAWEVLTNLDDVEVEEDVRDSEDRPGTAATYQYADDDRFRTVIYDETRNLPLETQDTKHGTDIYLTTEFTGLPEEVADSVIEIPDLVAMTREDVEVVCLQKHLACTLTDEESDTAPEGTVISSDPAKGALVIWGTPVTVVISAGP</sequence>
<dbReference type="AlphaFoldDB" id="A0A7W3JFA3"/>
<gene>
    <name evidence="3" type="ORF">FHX71_005774</name>
</gene>
<dbReference type="SMART" id="SM00740">
    <property type="entry name" value="PASTA"/>
    <property type="match status" value="1"/>
</dbReference>
<dbReference type="Proteomes" id="UP000540568">
    <property type="component" value="Unassembled WGS sequence"/>
</dbReference>
<name>A0A7W3JFA3_9MICO</name>
<reference evidence="3 4" key="1">
    <citation type="submission" date="2020-07" db="EMBL/GenBank/DDBJ databases">
        <title>Sequencing the genomes of 1000 actinobacteria strains.</title>
        <authorList>
            <person name="Klenk H.-P."/>
        </authorList>
    </citation>
    <scope>NUCLEOTIDE SEQUENCE [LARGE SCALE GENOMIC DNA]</scope>
    <source>
        <strain evidence="3 4">DSM 44121</strain>
    </source>
</reference>
<evidence type="ECO:0000256" key="1">
    <source>
        <dbReference type="SAM" id="MobiDB-lite"/>
    </source>
</evidence>
<protein>
    <recommendedName>
        <fullName evidence="2">PASTA domain-containing protein</fullName>
    </recommendedName>
</protein>
<comment type="caution">
    <text evidence="3">The sequence shown here is derived from an EMBL/GenBank/DDBJ whole genome shotgun (WGS) entry which is preliminary data.</text>
</comment>